<reference evidence="12" key="1">
    <citation type="submission" date="2022-05" db="EMBL/GenBank/DDBJ databases">
        <authorList>
            <person name="Sun H.-N."/>
        </authorList>
    </citation>
    <scope>NUCLEOTIDE SEQUENCE</scope>
    <source>
        <strain evidence="12">HB14</strain>
    </source>
</reference>
<dbReference type="GO" id="GO:0031992">
    <property type="term" value="F:energy transducer activity"/>
    <property type="evidence" value="ECO:0007669"/>
    <property type="project" value="InterPro"/>
</dbReference>
<keyword evidence="5 10" id="KW-0997">Cell inner membrane</keyword>
<evidence type="ECO:0000256" key="4">
    <source>
        <dbReference type="ARBA" id="ARBA00022475"/>
    </source>
</evidence>
<gene>
    <name evidence="12" type="ORF">M6D89_16225</name>
</gene>
<proteinExistence type="inferred from homology"/>
<dbReference type="PANTHER" id="PTHR33446">
    <property type="entry name" value="PROTEIN TONB-RELATED"/>
    <property type="match status" value="1"/>
</dbReference>
<evidence type="ECO:0000256" key="7">
    <source>
        <dbReference type="ARBA" id="ARBA00022927"/>
    </source>
</evidence>
<dbReference type="InterPro" id="IPR051045">
    <property type="entry name" value="TonB-dependent_transducer"/>
</dbReference>
<protein>
    <recommendedName>
        <fullName evidence="10">Protein TonB</fullName>
    </recommendedName>
</protein>
<evidence type="ECO:0000256" key="8">
    <source>
        <dbReference type="ARBA" id="ARBA00022989"/>
    </source>
</evidence>
<keyword evidence="10" id="KW-0735">Signal-anchor</keyword>
<dbReference type="NCBIfam" id="TIGR01352">
    <property type="entry name" value="tonB_Cterm"/>
    <property type="match status" value="1"/>
</dbReference>
<name>A0A9X2I8S9_9GAMM</name>
<organism evidence="12 13">
    <name type="scientific">Gilvimarinus xylanilyticus</name>
    <dbReference type="NCBI Taxonomy" id="2944139"/>
    <lineage>
        <taxon>Bacteria</taxon>
        <taxon>Pseudomonadati</taxon>
        <taxon>Pseudomonadota</taxon>
        <taxon>Gammaproteobacteria</taxon>
        <taxon>Cellvibrionales</taxon>
        <taxon>Cellvibrionaceae</taxon>
        <taxon>Gilvimarinus</taxon>
    </lineage>
</organism>
<accession>A0A9X2I8S9</accession>
<sequence length="206" mass="22329">MTTATAMRYTAIPLGFFSTAGLLLLMATLIQTDYHYIEPAAPTTIAKIVMPELVIADPVPKAIDRPEDPPVPPPVPQVDDKVKIETEGPNTKVFATPTAAADDFTINLAQPGDYLPLVKVAPHYPRRALTRGMEGEVVVSFTVTRTGATRDVIVISAETLEGEATRVFNSAAIRAAEGFKYKPKVENGVPVEVHGVQNRFIFELSK</sequence>
<dbReference type="Pfam" id="PF03544">
    <property type="entry name" value="TonB_C"/>
    <property type="match status" value="1"/>
</dbReference>
<keyword evidence="9" id="KW-0472">Membrane</keyword>
<dbReference type="GO" id="GO:0030288">
    <property type="term" value="C:outer membrane-bounded periplasmic space"/>
    <property type="evidence" value="ECO:0007669"/>
    <property type="project" value="InterPro"/>
</dbReference>
<reference evidence="12" key="2">
    <citation type="submission" date="2023-01" db="EMBL/GenBank/DDBJ databases">
        <title>Gilvimarinus xylanilyticus HB14 isolated from Caulerpa lentillifera aquaculture base in Hainan, China.</title>
        <authorList>
            <person name="Zhang Y.-J."/>
        </authorList>
    </citation>
    <scope>NUCLEOTIDE SEQUENCE</scope>
    <source>
        <strain evidence="12">HB14</strain>
    </source>
</reference>
<dbReference type="GO" id="GO:0055085">
    <property type="term" value="P:transmembrane transport"/>
    <property type="evidence" value="ECO:0007669"/>
    <property type="project" value="InterPro"/>
</dbReference>
<keyword evidence="13" id="KW-1185">Reference proteome</keyword>
<comment type="function">
    <text evidence="10">Interacts with outer membrane receptor proteins that carry out high-affinity binding and energy dependent uptake into the periplasmic space of specific substrates. It could act to transduce energy from the cytoplasmic membrane to specific energy-requiring processes in the outer membrane, resulting in the release into the periplasm of ligands bound by these outer membrane proteins.</text>
</comment>
<feature type="domain" description="TonB C-terminal" evidence="11">
    <location>
        <begin position="109"/>
        <end position="206"/>
    </location>
</feature>
<keyword evidence="4 10" id="KW-1003">Cell membrane</keyword>
<evidence type="ECO:0000256" key="2">
    <source>
        <dbReference type="ARBA" id="ARBA00006555"/>
    </source>
</evidence>
<keyword evidence="6" id="KW-0812">Transmembrane</keyword>
<dbReference type="GO" id="GO:0005886">
    <property type="term" value="C:plasma membrane"/>
    <property type="evidence" value="ECO:0007669"/>
    <property type="project" value="UniProtKB-SubCell"/>
</dbReference>
<dbReference type="RefSeq" id="WP_253969145.1">
    <property type="nucleotide sequence ID" value="NZ_JAMFTH010000007.1"/>
</dbReference>
<dbReference type="AlphaFoldDB" id="A0A9X2I8S9"/>
<dbReference type="InterPro" id="IPR006260">
    <property type="entry name" value="TonB/TolA_C"/>
</dbReference>
<keyword evidence="8" id="KW-1133">Transmembrane helix</keyword>
<evidence type="ECO:0000256" key="6">
    <source>
        <dbReference type="ARBA" id="ARBA00022692"/>
    </source>
</evidence>
<comment type="subcellular location">
    <subcellularLocation>
        <location evidence="1 10">Cell inner membrane</location>
        <topology evidence="1 10">Single-pass membrane protein</topology>
        <orientation evidence="1 10">Periplasmic side</orientation>
    </subcellularLocation>
</comment>
<dbReference type="InterPro" id="IPR003538">
    <property type="entry name" value="TonB"/>
</dbReference>
<evidence type="ECO:0000313" key="13">
    <source>
        <dbReference type="Proteomes" id="UP001139319"/>
    </source>
</evidence>
<evidence type="ECO:0000256" key="5">
    <source>
        <dbReference type="ARBA" id="ARBA00022519"/>
    </source>
</evidence>
<evidence type="ECO:0000313" key="12">
    <source>
        <dbReference type="EMBL" id="MCP8900857.1"/>
    </source>
</evidence>
<evidence type="ECO:0000256" key="10">
    <source>
        <dbReference type="RuleBase" id="RU362123"/>
    </source>
</evidence>
<keyword evidence="3 10" id="KW-0813">Transport</keyword>
<dbReference type="PRINTS" id="PR01374">
    <property type="entry name" value="TONBPROTEIN"/>
</dbReference>
<dbReference type="InterPro" id="IPR037682">
    <property type="entry name" value="TonB_C"/>
</dbReference>
<evidence type="ECO:0000256" key="3">
    <source>
        <dbReference type="ARBA" id="ARBA00022448"/>
    </source>
</evidence>
<dbReference type="EMBL" id="JAMFTH010000007">
    <property type="protein sequence ID" value="MCP8900857.1"/>
    <property type="molecule type" value="Genomic_DNA"/>
</dbReference>
<evidence type="ECO:0000256" key="9">
    <source>
        <dbReference type="ARBA" id="ARBA00023136"/>
    </source>
</evidence>
<evidence type="ECO:0000256" key="1">
    <source>
        <dbReference type="ARBA" id="ARBA00004383"/>
    </source>
</evidence>
<dbReference type="SUPFAM" id="SSF74653">
    <property type="entry name" value="TolA/TonB C-terminal domain"/>
    <property type="match status" value="1"/>
</dbReference>
<dbReference type="PROSITE" id="PS52015">
    <property type="entry name" value="TONB_CTD"/>
    <property type="match status" value="1"/>
</dbReference>
<dbReference type="GO" id="GO:0015031">
    <property type="term" value="P:protein transport"/>
    <property type="evidence" value="ECO:0007669"/>
    <property type="project" value="UniProtKB-UniRule"/>
</dbReference>
<dbReference type="GO" id="GO:0015891">
    <property type="term" value="P:siderophore transport"/>
    <property type="evidence" value="ECO:0007669"/>
    <property type="project" value="InterPro"/>
</dbReference>
<dbReference type="Gene3D" id="3.30.1150.10">
    <property type="match status" value="1"/>
</dbReference>
<comment type="caution">
    <text evidence="12">The sequence shown here is derived from an EMBL/GenBank/DDBJ whole genome shotgun (WGS) entry which is preliminary data.</text>
</comment>
<evidence type="ECO:0000259" key="11">
    <source>
        <dbReference type="PROSITE" id="PS52015"/>
    </source>
</evidence>
<comment type="similarity">
    <text evidence="2 10">Belongs to the TonB family.</text>
</comment>
<dbReference type="Proteomes" id="UP001139319">
    <property type="component" value="Unassembled WGS sequence"/>
</dbReference>
<keyword evidence="7 10" id="KW-0653">Protein transport</keyword>